<protein>
    <submittedName>
        <fullName evidence="1">Protein SSUH2</fullName>
    </submittedName>
</protein>
<evidence type="ECO:0000313" key="2">
    <source>
        <dbReference type="Proteomes" id="UP001054837"/>
    </source>
</evidence>
<dbReference type="AlphaFoldDB" id="A0AAV4UUQ5"/>
<keyword evidence="2" id="KW-1185">Reference proteome</keyword>
<comment type="caution">
    <text evidence="1">The sequence shown here is derived from an EMBL/GenBank/DDBJ whole genome shotgun (WGS) entry which is preliminary data.</text>
</comment>
<dbReference type="InterPro" id="IPR052789">
    <property type="entry name" value="SSUH2_homolog"/>
</dbReference>
<dbReference type="EMBL" id="BPLQ01011940">
    <property type="protein sequence ID" value="GIY61463.1"/>
    <property type="molecule type" value="Genomic_DNA"/>
</dbReference>
<accession>A0AAV4UUQ5</accession>
<dbReference type="Proteomes" id="UP001054837">
    <property type="component" value="Unassembled WGS sequence"/>
</dbReference>
<sequence>MAETTLPNYEGLSSTTGACLKNIVPLTDGQVRDACHAHAKKFFSYGSKFIREMTLTDITNDTIFHYKLESLGEKRKSINKVVAYTGQYVNTSGYAVDPWDVRVGTADGKIEFADHQIITEIPNSACIKICLMCSGSKKMSCISCNGEGSKICDFCDDKNWGILHHSSSNALRSSG</sequence>
<organism evidence="1 2">
    <name type="scientific">Caerostris darwini</name>
    <dbReference type="NCBI Taxonomy" id="1538125"/>
    <lineage>
        <taxon>Eukaryota</taxon>
        <taxon>Metazoa</taxon>
        <taxon>Ecdysozoa</taxon>
        <taxon>Arthropoda</taxon>
        <taxon>Chelicerata</taxon>
        <taxon>Arachnida</taxon>
        <taxon>Araneae</taxon>
        <taxon>Araneomorphae</taxon>
        <taxon>Entelegynae</taxon>
        <taxon>Araneoidea</taxon>
        <taxon>Araneidae</taxon>
        <taxon>Caerostris</taxon>
    </lineage>
</organism>
<name>A0AAV4UUQ5_9ARAC</name>
<proteinExistence type="predicted"/>
<evidence type="ECO:0000313" key="1">
    <source>
        <dbReference type="EMBL" id="GIY61463.1"/>
    </source>
</evidence>
<gene>
    <name evidence="1" type="primary">SSUH2_6</name>
    <name evidence="1" type="ORF">CDAR_197451</name>
</gene>
<reference evidence="1 2" key="1">
    <citation type="submission" date="2021-06" db="EMBL/GenBank/DDBJ databases">
        <title>Caerostris darwini draft genome.</title>
        <authorList>
            <person name="Kono N."/>
            <person name="Arakawa K."/>
        </authorList>
    </citation>
    <scope>NUCLEOTIDE SEQUENCE [LARGE SCALE GENOMIC DNA]</scope>
</reference>
<dbReference type="PANTHER" id="PTHR48465">
    <property type="entry name" value="PROTEIN SSUH2 HOMOLOG"/>
    <property type="match status" value="1"/>
</dbReference>
<dbReference type="PANTHER" id="PTHR48465:SF1">
    <property type="entry name" value="PROTEIN SSUH2 HOMOLOG"/>
    <property type="match status" value="1"/>
</dbReference>